<proteinExistence type="predicted"/>
<dbReference type="EMBL" id="JACHWJ010000011">
    <property type="protein sequence ID" value="MBB2959509.1"/>
    <property type="molecule type" value="Genomic_DNA"/>
</dbReference>
<keyword evidence="2" id="KW-1185">Reference proteome</keyword>
<comment type="caution">
    <text evidence="1">The sequence shown here is derived from an EMBL/GenBank/DDBJ whole genome shotgun (WGS) entry which is preliminary data.</text>
</comment>
<dbReference type="Proteomes" id="UP000545286">
    <property type="component" value="Unassembled WGS sequence"/>
</dbReference>
<organism evidence="1 2">
    <name type="scientific">Pseudoclavibacter helvolus</name>
    <dbReference type="NCBI Taxonomy" id="255205"/>
    <lineage>
        <taxon>Bacteria</taxon>
        <taxon>Bacillati</taxon>
        <taxon>Actinomycetota</taxon>
        <taxon>Actinomycetes</taxon>
        <taxon>Micrococcales</taxon>
        <taxon>Microbacteriaceae</taxon>
        <taxon>Pseudoclavibacter</taxon>
    </lineage>
</organism>
<evidence type="ECO:0000313" key="2">
    <source>
        <dbReference type="Proteomes" id="UP000545286"/>
    </source>
</evidence>
<dbReference type="RefSeq" id="WP_183626846.1">
    <property type="nucleotide sequence ID" value="NZ_JACHWJ010000011.1"/>
</dbReference>
<dbReference type="InterPro" id="IPR013320">
    <property type="entry name" value="ConA-like_dom_sf"/>
</dbReference>
<dbReference type="SUPFAM" id="SSF49899">
    <property type="entry name" value="Concanavalin A-like lectins/glucanases"/>
    <property type="match status" value="1"/>
</dbReference>
<evidence type="ECO:0000313" key="1">
    <source>
        <dbReference type="EMBL" id="MBB2959509.1"/>
    </source>
</evidence>
<name>A0A7W4YGD3_9MICO</name>
<dbReference type="Gene3D" id="2.60.120.200">
    <property type="match status" value="1"/>
</dbReference>
<sequence length="146" mass="15107">MIVAFYDVSAANERYFFSGFNPDGLTGFLSLRQLKSGAGSNVTGTVFGAPNPVESLTPAIVGGWSVVAATVNVGQTFVVANDGQVRSATGSTAGAILNGITIGGSASRSQTDQWNGRIGHVRLISGPMAVDATKARMDEVRGLMRL</sequence>
<gene>
    <name evidence="1" type="ORF">FHX72_003678</name>
</gene>
<dbReference type="AlphaFoldDB" id="A0A7W4YGD3"/>
<reference evidence="1 2" key="1">
    <citation type="submission" date="2020-08" db="EMBL/GenBank/DDBJ databases">
        <title>Sequencing the genomes of 1000 actinobacteria strains.</title>
        <authorList>
            <person name="Klenk H.-P."/>
        </authorList>
    </citation>
    <scope>NUCLEOTIDE SEQUENCE [LARGE SCALE GENOMIC DNA]</scope>
    <source>
        <strain evidence="1 2">DSM 20419</strain>
    </source>
</reference>
<protein>
    <submittedName>
        <fullName evidence="1">Uncharacterized protein</fullName>
    </submittedName>
</protein>
<accession>A0A7W4YGD3</accession>